<accession>A0A6J7LBA6</accession>
<dbReference type="AlphaFoldDB" id="A0A6J7LBA6"/>
<dbReference type="EMBL" id="CAFBNF010000407">
    <property type="protein sequence ID" value="CAB4965431.1"/>
    <property type="molecule type" value="Genomic_DNA"/>
</dbReference>
<proteinExistence type="predicted"/>
<evidence type="ECO:0000256" key="1">
    <source>
        <dbReference type="SAM" id="MobiDB-lite"/>
    </source>
</evidence>
<sequence>MVPHWPVTATACRSSPANDDAAIAVRAAATSAFHHSRGSCVAVPSRPISTDTGSKEVAAISPPRVTTPTLGPPLPRSIARIHRSAMARRPWGQAGRSGAGSYIMSSTPPMSDAIVSNPDGMLPIPYTAPEAAGWPAFSSA</sequence>
<reference evidence="2" key="1">
    <citation type="submission" date="2020-05" db="EMBL/GenBank/DDBJ databases">
        <authorList>
            <person name="Chiriac C."/>
            <person name="Salcher M."/>
            <person name="Ghai R."/>
            <person name="Kavagutti S V."/>
        </authorList>
    </citation>
    <scope>NUCLEOTIDE SEQUENCE</scope>
</reference>
<protein>
    <submittedName>
        <fullName evidence="2">Unannotated protein</fullName>
    </submittedName>
</protein>
<feature type="region of interest" description="Disordered" evidence="1">
    <location>
        <begin position="41"/>
        <end position="76"/>
    </location>
</feature>
<gene>
    <name evidence="2" type="ORF">UFOPK3773_02392</name>
</gene>
<evidence type="ECO:0000313" key="2">
    <source>
        <dbReference type="EMBL" id="CAB4965431.1"/>
    </source>
</evidence>
<name>A0A6J7LBA6_9ZZZZ</name>
<organism evidence="2">
    <name type="scientific">freshwater metagenome</name>
    <dbReference type="NCBI Taxonomy" id="449393"/>
    <lineage>
        <taxon>unclassified sequences</taxon>
        <taxon>metagenomes</taxon>
        <taxon>ecological metagenomes</taxon>
    </lineage>
</organism>